<protein>
    <submittedName>
        <fullName evidence="1">Eukaryotic translation initiation factor eIF-1</fullName>
    </submittedName>
</protein>
<sequence length="71" mass="8198">MASKKDMRREDLIVPYMEPAVQKNEGDIQGTYLALRQVMRYMQSSNASHQAQWRALCQWLLSSPGTSEPIR</sequence>
<comment type="caution">
    <text evidence="1">The sequence shown here is derived from an EMBL/GenBank/DDBJ whole genome shotgun (WGS) entry which is preliminary data.</text>
</comment>
<proteinExistence type="predicted"/>
<keyword evidence="2" id="KW-1185">Reference proteome</keyword>
<dbReference type="Proteomes" id="UP001320706">
    <property type="component" value="Unassembled WGS sequence"/>
</dbReference>
<organism evidence="1 2">
    <name type="scientific">Zalaria obscura</name>
    <dbReference type="NCBI Taxonomy" id="2024903"/>
    <lineage>
        <taxon>Eukaryota</taxon>
        <taxon>Fungi</taxon>
        <taxon>Dikarya</taxon>
        <taxon>Ascomycota</taxon>
        <taxon>Pezizomycotina</taxon>
        <taxon>Dothideomycetes</taxon>
        <taxon>Dothideomycetidae</taxon>
        <taxon>Dothideales</taxon>
        <taxon>Zalariaceae</taxon>
        <taxon>Zalaria</taxon>
    </lineage>
</organism>
<name>A0ACC3SCQ7_9PEZI</name>
<accession>A0ACC3SCQ7</accession>
<dbReference type="EMBL" id="JAMKPW020000033">
    <property type="protein sequence ID" value="KAK8202053.1"/>
    <property type="molecule type" value="Genomic_DNA"/>
</dbReference>
<evidence type="ECO:0000313" key="1">
    <source>
        <dbReference type="EMBL" id="KAK8202053.1"/>
    </source>
</evidence>
<gene>
    <name evidence="1" type="primary">SUI1_2</name>
    <name evidence="1" type="ORF">M8818_005578</name>
</gene>
<evidence type="ECO:0000313" key="2">
    <source>
        <dbReference type="Proteomes" id="UP001320706"/>
    </source>
</evidence>
<keyword evidence="1" id="KW-0648">Protein biosynthesis</keyword>
<keyword evidence="1" id="KW-0396">Initiation factor</keyword>
<reference evidence="1" key="1">
    <citation type="submission" date="2024-02" db="EMBL/GenBank/DDBJ databases">
        <title>Metagenome Assembled Genome of Zalaria obscura JY119.</title>
        <authorList>
            <person name="Vighnesh L."/>
            <person name="Jagadeeshwari U."/>
            <person name="Venkata Ramana C."/>
            <person name="Sasikala C."/>
        </authorList>
    </citation>
    <scope>NUCLEOTIDE SEQUENCE</scope>
    <source>
        <strain evidence="1">JY119</strain>
    </source>
</reference>